<sequence length="91" mass="10031">MKEEKSILLMILCQEKNLTPFIHGAGHVDPNKVLNPGLVYDLDVNDYVAFLCSIGYDSKRISIFVKASTRADICETTFNKVRALSSPGGDP</sequence>
<dbReference type="InterPro" id="IPR036852">
    <property type="entry name" value="Peptidase_S8/S53_dom_sf"/>
</dbReference>
<comment type="similarity">
    <text evidence="2">Belongs to the peptidase S8 family.</text>
</comment>
<comment type="subcellular location">
    <subcellularLocation>
        <location evidence="1">Secreted</location>
    </subcellularLocation>
</comment>
<comment type="caution">
    <text evidence="4">The sequence shown here is derived from an EMBL/GenBank/DDBJ whole genome shotgun (WGS) entry which is preliminary data.</text>
</comment>
<evidence type="ECO:0000313" key="5">
    <source>
        <dbReference type="Proteomes" id="UP000583929"/>
    </source>
</evidence>
<reference evidence="4 5" key="1">
    <citation type="journal article" date="2020" name="bioRxiv">
        <title>Sequence and annotation of 42 cannabis genomes reveals extensive copy number variation in cannabinoid synthesis and pathogen resistance genes.</title>
        <authorList>
            <person name="Mckernan K.J."/>
            <person name="Helbert Y."/>
            <person name="Kane L.T."/>
            <person name="Ebling H."/>
            <person name="Zhang L."/>
            <person name="Liu B."/>
            <person name="Eaton Z."/>
            <person name="Mclaughlin S."/>
            <person name="Kingan S."/>
            <person name="Baybayan P."/>
            <person name="Concepcion G."/>
            <person name="Jordan M."/>
            <person name="Riva A."/>
            <person name="Barbazuk W."/>
            <person name="Harkins T."/>
        </authorList>
    </citation>
    <scope>NUCLEOTIDE SEQUENCE [LARGE SCALE GENOMIC DNA]</scope>
    <source>
        <strain evidence="5">cv. Jamaican Lion 4</strain>
        <tissue evidence="4">Leaf</tissue>
    </source>
</reference>
<dbReference type="PANTHER" id="PTHR10795">
    <property type="entry name" value="PROPROTEIN CONVERTASE SUBTILISIN/KEXIN"/>
    <property type="match status" value="1"/>
</dbReference>
<keyword evidence="5" id="KW-1185">Reference proteome</keyword>
<evidence type="ECO:0000256" key="1">
    <source>
        <dbReference type="ARBA" id="ARBA00004613"/>
    </source>
</evidence>
<evidence type="ECO:0000313" key="4">
    <source>
        <dbReference type="EMBL" id="KAF4369614.1"/>
    </source>
</evidence>
<proteinExistence type="inferred from homology"/>
<dbReference type="GO" id="GO:0004252">
    <property type="term" value="F:serine-type endopeptidase activity"/>
    <property type="evidence" value="ECO:0007669"/>
    <property type="project" value="InterPro"/>
</dbReference>
<keyword evidence="3" id="KW-0732">Signal</keyword>
<organism evidence="4 5">
    <name type="scientific">Cannabis sativa</name>
    <name type="common">Hemp</name>
    <name type="synonym">Marijuana</name>
    <dbReference type="NCBI Taxonomy" id="3483"/>
    <lineage>
        <taxon>Eukaryota</taxon>
        <taxon>Viridiplantae</taxon>
        <taxon>Streptophyta</taxon>
        <taxon>Embryophyta</taxon>
        <taxon>Tracheophyta</taxon>
        <taxon>Spermatophyta</taxon>
        <taxon>Magnoliopsida</taxon>
        <taxon>eudicotyledons</taxon>
        <taxon>Gunneridae</taxon>
        <taxon>Pentapetalae</taxon>
        <taxon>rosids</taxon>
        <taxon>fabids</taxon>
        <taxon>Rosales</taxon>
        <taxon>Cannabaceae</taxon>
        <taxon>Cannabis</taxon>
    </lineage>
</organism>
<dbReference type="Proteomes" id="UP000583929">
    <property type="component" value="Unassembled WGS sequence"/>
</dbReference>
<dbReference type="GO" id="GO:0006508">
    <property type="term" value="P:proteolysis"/>
    <property type="evidence" value="ECO:0007669"/>
    <property type="project" value="InterPro"/>
</dbReference>
<gene>
    <name evidence="4" type="ORF">G4B88_021419</name>
</gene>
<dbReference type="EMBL" id="JAATIQ010000217">
    <property type="protein sequence ID" value="KAF4369614.1"/>
    <property type="molecule type" value="Genomic_DNA"/>
</dbReference>
<dbReference type="GO" id="GO:0005576">
    <property type="term" value="C:extracellular region"/>
    <property type="evidence" value="ECO:0007669"/>
    <property type="project" value="UniProtKB-SubCell"/>
</dbReference>
<dbReference type="AlphaFoldDB" id="A0A7J6FFY6"/>
<accession>A0A7J6FFY6</accession>
<protein>
    <submittedName>
        <fullName evidence="4">Uncharacterized protein</fullName>
    </submittedName>
</protein>
<dbReference type="Gene3D" id="3.40.50.200">
    <property type="entry name" value="Peptidase S8/S53 domain"/>
    <property type="match status" value="1"/>
</dbReference>
<evidence type="ECO:0000256" key="3">
    <source>
        <dbReference type="ARBA" id="ARBA00022729"/>
    </source>
</evidence>
<evidence type="ECO:0000256" key="2">
    <source>
        <dbReference type="ARBA" id="ARBA00011073"/>
    </source>
</evidence>
<name>A0A7J6FFY6_CANSA</name>
<dbReference type="InterPro" id="IPR045051">
    <property type="entry name" value="SBT"/>
</dbReference>